<evidence type="ECO:0000313" key="2">
    <source>
        <dbReference type="EMBL" id="KAH3840440.1"/>
    </source>
</evidence>
<proteinExistence type="predicted"/>
<dbReference type="Proteomes" id="UP000828390">
    <property type="component" value="Unassembled WGS sequence"/>
</dbReference>
<dbReference type="AlphaFoldDB" id="A0A9D4KI82"/>
<gene>
    <name evidence="2" type="ORF">DPMN_113889</name>
</gene>
<name>A0A9D4KI82_DREPO</name>
<keyword evidence="3" id="KW-1185">Reference proteome</keyword>
<accession>A0A9D4KI82</accession>
<dbReference type="EMBL" id="JAIWYP010000004">
    <property type="protein sequence ID" value="KAH3840440.1"/>
    <property type="molecule type" value="Genomic_DNA"/>
</dbReference>
<comment type="caution">
    <text evidence="2">The sequence shown here is derived from an EMBL/GenBank/DDBJ whole genome shotgun (WGS) entry which is preliminary data.</text>
</comment>
<evidence type="ECO:0000256" key="1">
    <source>
        <dbReference type="SAM" id="MobiDB-lite"/>
    </source>
</evidence>
<evidence type="ECO:0000313" key="3">
    <source>
        <dbReference type="Proteomes" id="UP000828390"/>
    </source>
</evidence>
<sequence>MNIRRRKLLSRTKKPAGGKARAIGNRGIQAEKVAGDCGSHKRVWGGVEDSRHM</sequence>
<reference evidence="2" key="2">
    <citation type="submission" date="2020-11" db="EMBL/GenBank/DDBJ databases">
        <authorList>
            <person name="McCartney M.A."/>
            <person name="Auch B."/>
            <person name="Kono T."/>
            <person name="Mallez S."/>
            <person name="Becker A."/>
            <person name="Gohl D.M."/>
            <person name="Silverstein K.A.T."/>
            <person name="Koren S."/>
            <person name="Bechman K.B."/>
            <person name="Herman A."/>
            <person name="Abrahante J.E."/>
            <person name="Garbe J."/>
        </authorList>
    </citation>
    <scope>NUCLEOTIDE SEQUENCE</scope>
    <source>
        <strain evidence="2">Duluth1</strain>
        <tissue evidence="2">Whole animal</tissue>
    </source>
</reference>
<protein>
    <submittedName>
        <fullName evidence="2">Uncharacterized protein</fullName>
    </submittedName>
</protein>
<feature type="compositionally biased region" description="Basic residues" evidence="1">
    <location>
        <begin position="1"/>
        <end position="16"/>
    </location>
</feature>
<feature type="region of interest" description="Disordered" evidence="1">
    <location>
        <begin position="1"/>
        <end position="21"/>
    </location>
</feature>
<organism evidence="2 3">
    <name type="scientific">Dreissena polymorpha</name>
    <name type="common">Zebra mussel</name>
    <name type="synonym">Mytilus polymorpha</name>
    <dbReference type="NCBI Taxonomy" id="45954"/>
    <lineage>
        <taxon>Eukaryota</taxon>
        <taxon>Metazoa</taxon>
        <taxon>Spiralia</taxon>
        <taxon>Lophotrochozoa</taxon>
        <taxon>Mollusca</taxon>
        <taxon>Bivalvia</taxon>
        <taxon>Autobranchia</taxon>
        <taxon>Heteroconchia</taxon>
        <taxon>Euheterodonta</taxon>
        <taxon>Imparidentia</taxon>
        <taxon>Neoheterodontei</taxon>
        <taxon>Myida</taxon>
        <taxon>Dreissenoidea</taxon>
        <taxon>Dreissenidae</taxon>
        <taxon>Dreissena</taxon>
    </lineage>
</organism>
<reference evidence="2" key="1">
    <citation type="journal article" date="2019" name="bioRxiv">
        <title>The Genome of the Zebra Mussel, Dreissena polymorpha: A Resource for Invasive Species Research.</title>
        <authorList>
            <person name="McCartney M.A."/>
            <person name="Auch B."/>
            <person name="Kono T."/>
            <person name="Mallez S."/>
            <person name="Zhang Y."/>
            <person name="Obille A."/>
            <person name="Becker A."/>
            <person name="Abrahante J.E."/>
            <person name="Garbe J."/>
            <person name="Badalamenti J.P."/>
            <person name="Herman A."/>
            <person name="Mangelson H."/>
            <person name="Liachko I."/>
            <person name="Sullivan S."/>
            <person name="Sone E.D."/>
            <person name="Koren S."/>
            <person name="Silverstein K.A.T."/>
            <person name="Beckman K.B."/>
            <person name="Gohl D.M."/>
        </authorList>
    </citation>
    <scope>NUCLEOTIDE SEQUENCE</scope>
    <source>
        <strain evidence="2">Duluth1</strain>
        <tissue evidence="2">Whole animal</tissue>
    </source>
</reference>